<dbReference type="STRING" id="872970.SAMN04488134_10189"/>
<keyword evidence="9" id="KW-0573">Peptidoglycan synthesis</keyword>
<feature type="compositionally biased region" description="Acidic residues" evidence="14">
    <location>
        <begin position="801"/>
        <end position="828"/>
    </location>
</feature>
<keyword evidence="6" id="KW-0808">Transferase</keyword>
<dbReference type="FunFam" id="1.10.3810.10:FF:000001">
    <property type="entry name" value="Penicillin-binding protein 1A"/>
    <property type="match status" value="1"/>
</dbReference>
<dbReference type="PANTHER" id="PTHR32282:SF29">
    <property type="entry name" value="PENICILLIN-BINDING PROTEIN 1A"/>
    <property type="match status" value="1"/>
</dbReference>
<evidence type="ECO:0000256" key="3">
    <source>
        <dbReference type="ARBA" id="ARBA00022645"/>
    </source>
</evidence>
<evidence type="ECO:0000256" key="14">
    <source>
        <dbReference type="SAM" id="MobiDB-lite"/>
    </source>
</evidence>
<dbReference type="InterPro" id="IPR003961">
    <property type="entry name" value="FN3_dom"/>
</dbReference>
<dbReference type="Gene3D" id="1.10.3810.10">
    <property type="entry name" value="Biosynthetic peptidoglycan transglycosylase-like"/>
    <property type="match status" value="1"/>
</dbReference>
<feature type="transmembrane region" description="Helical" evidence="15">
    <location>
        <begin position="29"/>
        <end position="53"/>
    </location>
</feature>
<dbReference type="InterPro" id="IPR036950">
    <property type="entry name" value="PBP_transglycosylase"/>
</dbReference>
<comment type="similarity">
    <text evidence="2">In the N-terminal section; belongs to the glycosyltransferase 51 family.</text>
</comment>
<organism evidence="17 18">
    <name type="scientific">Amphibacillus marinus</name>
    <dbReference type="NCBI Taxonomy" id="872970"/>
    <lineage>
        <taxon>Bacteria</taxon>
        <taxon>Bacillati</taxon>
        <taxon>Bacillota</taxon>
        <taxon>Bacilli</taxon>
        <taxon>Bacillales</taxon>
        <taxon>Bacillaceae</taxon>
        <taxon>Amphibacillus</taxon>
    </lineage>
</organism>
<dbReference type="AlphaFoldDB" id="A0A1H8GJN9"/>
<evidence type="ECO:0000256" key="6">
    <source>
        <dbReference type="ARBA" id="ARBA00022679"/>
    </source>
</evidence>
<feature type="domain" description="Fibronectin type-III" evidence="16">
    <location>
        <begin position="678"/>
        <end position="764"/>
    </location>
</feature>
<dbReference type="GO" id="GO:0008955">
    <property type="term" value="F:peptidoglycan glycosyltransferase activity"/>
    <property type="evidence" value="ECO:0007669"/>
    <property type="project" value="UniProtKB-EC"/>
</dbReference>
<dbReference type="GO" id="GO:0009002">
    <property type="term" value="F:serine-type D-Ala-D-Ala carboxypeptidase activity"/>
    <property type="evidence" value="ECO:0007669"/>
    <property type="project" value="UniProtKB-EC"/>
</dbReference>
<dbReference type="GO" id="GO:0008360">
    <property type="term" value="P:regulation of cell shape"/>
    <property type="evidence" value="ECO:0007669"/>
    <property type="project" value="UniProtKB-KW"/>
</dbReference>
<evidence type="ECO:0000256" key="12">
    <source>
        <dbReference type="ARBA" id="ARBA00034000"/>
    </source>
</evidence>
<evidence type="ECO:0000256" key="5">
    <source>
        <dbReference type="ARBA" id="ARBA00022676"/>
    </source>
</evidence>
<keyword evidence="18" id="KW-1185">Reference proteome</keyword>
<evidence type="ECO:0000313" key="18">
    <source>
        <dbReference type="Proteomes" id="UP000199300"/>
    </source>
</evidence>
<dbReference type="EMBL" id="FODJ01000001">
    <property type="protein sequence ID" value="SEN44226.1"/>
    <property type="molecule type" value="Genomic_DNA"/>
</dbReference>
<evidence type="ECO:0000256" key="15">
    <source>
        <dbReference type="SAM" id="Phobius"/>
    </source>
</evidence>
<name>A0A1H8GJN9_9BACI</name>
<dbReference type="InterPro" id="IPR013783">
    <property type="entry name" value="Ig-like_fold"/>
</dbReference>
<dbReference type="InterPro" id="IPR001264">
    <property type="entry name" value="Glyco_trans_51"/>
</dbReference>
<keyword evidence="3" id="KW-0121">Carboxypeptidase</keyword>
<dbReference type="SUPFAM" id="SSF53955">
    <property type="entry name" value="Lysozyme-like"/>
    <property type="match status" value="1"/>
</dbReference>
<dbReference type="SUPFAM" id="SSF56601">
    <property type="entry name" value="beta-lactamase/transpeptidase-like"/>
    <property type="match status" value="1"/>
</dbReference>
<dbReference type="Gene3D" id="3.40.710.10">
    <property type="entry name" value="DD-peptidase/beta-lactamase superfamily"/>
    <property type="match status" value="1"/>
</dbReference>
<evidence type="ECO:0000313" key="17">
    <source>
        <dbReference type="EMBL" id="SEN44226.1"/>
    </source>
</evidence>
<evidence type="ECO:0000256" key="7">
    <source>
        <dbReference type="ARBA" id="ARBA00022801"/>
    </source>
</evidence>
<dbReference type="Pfam" id="PF00905">
    <property type="entry name" value="Transpeptidase"/>
    <property type="match status" value="1"/>
</dbReference>
<evidence type="ECO:0000256" key="13">
    <source>
        <dbReference type="ARBA" id="ARBA00049902"/>
    </source>
</evidence>
<keyword evidence="15" id="KW-1133">Transmembrane helix</keyword>
<dbReference type="SUPFAM" id="SSF49265">
    <property type="entry name" value="Fibronectin type III"/>
    <property type="match status" value="1"/>
</dbReference>
<protein>
    <submittedName>
        <fullName evidence="17">Penicillin-binding protein 1A</fullName>
    </submittedName>
</protein>
<keyword evidence="15" id="KW-0812">Transmembrane</keyword>
<dbReference type="GO" id="GO:0030288">
    <property type="term" value="C:outer membrane-bounded periplasmic space"/>
    <property type="evidence" value="ECO:0007669"/>
    <property type="project" value="TreeGrafter"/>
</dbReference>
<dbReference type="Gene3D" id="2.60.40.10">
    <property type="entry name" value="Immunoglobulins"/>
    <property type="match status" value="1"/>
</dbReference>
<dbReference type="Proteomes" id="UP000199300">
    <property type="component" value="Unassembled WGS sequence"/>
</dbReference>
<comment type="similarity">
    <text evidence="1">In the C-terminal section; belongs to the transpeptidase family.</text>
</comment>
<dbReference type="GO" id="GO:0071555">
    <property type="term" value="P:cell wall organization"/>
    <property type="evidence" value="ECO:0007669"/>
    <property type="project" value="UniProtKB-KW"/>
</dbReference>
<evidence type="ECO:0000256" key="1">
    <source>
        <dbReference type="ARBA" id="ARBA00007090"/>
    </source>
</evidence>
<evidence type="ECO:0000256" key="10">
    <source>
        <dbReference type="ARBA" id="ARBA00023268"/>
    </source>
</evidence>
<dbReference type="OrthoDB" id="9766909at2"/>
<dbReference type="InterPro" id="IPR036116">
    <property type="entry name" value="FN3_sf"/>
</dbReference>
<keyword evidence="11" id="KW-0961">Cell wall biogenesis/degradation</keyword>
<evidence type="ECO:0000256" key="8">
    <source>
        <dbReference type="ARBA" id="ARBA00022960"/>
    </source>
</evidence>
<dbReference type="Pfam" id="PF00912">
    <property type="entry name" value="Transgly"/>
    <property type="match status" value="1"/>
</dbReference>
<dbReference type="InterPro" id="IPR012338">
    <property type="entry name" value="Beta-lactam/transpept-like"/>
</dbReference>
<dbReference type="PANTHER" id="PTHR32282">
    <property type="entry name" value="BINDING PROTEIN TRANSPEPTIDASE, PUTATIVE-RELATED"/>
    <property type="match status" value="1"/>
</dbReference>
<dbReference type="RefSeq" id="WP_091493497.1">
    <property type="nucleotide sequence ID" value="NZ_FODJ01000001.1"/>
</dbReference>
<dbReference type="GO" id="GO:0006508">
    <property type="term" value="P:proteolysis"/>
    <property type="evidence" value="ECO:0007669"/>
    <property type="project" value="UniProtKB-KW"/>
</dbReference>
<keyword evidence="15" id="KW-0472">Membrane</keyword>
<accession>A0A1H8GJN9</accession>
<proteinExistence type="inferred from homology"/>
<feature type="compositionally biased region" description="Basic and acidic residues" evidence="14">
    <location>
        <begin position="1"/>
        <end position="17"/>
    </location>
</feature>
<evidence type="ECO:0000256" key="11">
    <source>
        <dbReference type="ARBA" id="ARBA00023316"/>
    </source>
</evidence>
<comment type="catalytic activity">
    <reaction evidence="12">
        <text>Preferential cleavage: (Ac)2-L-Lys-D-Ala-|-D-Ala. Also transpeptidation of peptidyl-alanyl moieties that are N-acyl substituents of D-alanine.</text>
        <dbReference type="EC" id="3.4.16.4"/>
    </reaction>
</comment>
<comment type="catalytic activity">
    <reaction evidence="13">
        <text>[GlcNAc-(1-&gt;4)-Mur2Ac(oyl-L-Ala-gamma-D-Glu-L-Lys-D-Ala-D-Ala)](n)-di-trans,octa-cis-undecaprenyl diphosphate + beta-D-GlcNAc-(1-&gt;4)-Mur2Ac(oyl-L-Ala-gamma-D-Glu-L-Lys-D-Ala-D-Ala)-di-trans,octa-cis-undecaprenyl diphosphate = [GlcNAc-(1-&gt;4)-Mur2Ac(oyl-L-Ala-gamma-D-Glu-L-Lys-D-Ala-D-Ala)](n+1)-di-trans,octa-cis-undecaprenyl diphosphate + di-trans,octa-cis-undecaprenyl diphosphate + H(+)</text>
        <dbReference type="Rhea" id="RHEA:23708"/>
        <dbReference type="Rhea" id="RHEA-COMP:9602"/>
        <dbReference type="Rhea" id="RHEA-COMP:9603"/>
        <dbReference type="ChEBI" id="CHEBI:15378"/>
        <dbReference type="ChEBI" id="CHEBI:58405"/>
        <dbReference type="ChEBI" id="CHEBI:60033"/>
        <dbReference type="ChEBI" id="CHEBI:78435"/>
        <dbReference type="EC" id="2.4.99.28"/>
    </reaction>
</comment>
<gene>
    <name evidence="17" type="ORF">SAMN04488134_10189</name>
</gene>
<reference evidence="17 18" key="1">
    <citation type="submission" date="2016-10" db="EMBL/GenBank/DDBJ databases">
        <authorList>
            <person name="de Groot N.N."/>
        </authorList>
    </citation>
    <scope>NUCLEOTIDE SEQUENCE [LARGE SCALE GENOMIC DNA]</scope>
    <source>
        <strain evidence="17 18">CGMCC 1.10434</strain>
    </source>
</reference>
<dbReference type="InterPro" id="IPR001460">
    <property type="entry name" value="PCN-bd_Tpept"/>
</dbReference>
<keyword evidence="4" id="KW-0645">Protease</keyword>
<dbReference type="InterPro" id="IPR050396">
    <property type="entry name" value="Glycosyltr_51/Transpeptidase"/>
</dbReference>
<feature type="region of interest" description="Disordered" evidence="14">
    <location>
        <begin position="754"/>
        <end position="828"/>
    </location>
</feature>
<feature type="compositionally biased region" description="Acidic residues" evidence="14">
    <location>
        <begin position="784"/>
        <end position="794"/>
    </location>
</feature>
<keyword evidence="8" id="KW-0133">Cell shape</keyword>
<feature type="region of interest" description="Disordered" evidence="14">
    <location>
        <begin position="1"/>
        <end position="22"/>
    </location>
</feature>
<sequence>MAEKGQTRTARRQEQQKTKKNKSSRWKKVGVWVLTVSLVAIVGVSALFGYYIISAPELNAELLRDPQPNRFLDINGNVFAESGSERRTEISYDELPEILVDAVIAAEDARFFKHSGIDFRRIGGAVLASIRRGSIGAEGGASTITQQVIRGSFLSTDQTIKRKVQEQWLALQLERAYDKEEILEMYLNKIFYGQNAYGVAAAAETFFGITDLDELSLSQAALLAGLPQRPSAYNPAVNPDLAHGRMETVLSLMVRHEKITQEEADEAMAVSMEDMLNLTSRQGDSYHGFLDQVRIEIEEKLGADAFNEGLIVHTTLDPDAQEHVEYVLSDNSPINYPDSEIQAGLVVIDTQSGAIRAVGPGRDREVGGFNMAIQAKRQPGSAIKPILDYGPAIEHLNWSTYEQINNSAPYEIAGSDKVVRNWNDEYSNRVSARYGMQWSLNVPALEALDAVGIGTATEFAESIGVPIPENGLTIGDGIGGSTLGMSALDMAGAYTAFGNGGIYNEPYAVREVEFHDGTTQSLKSEPVAVMSDATAYMITDMLKTVVQSGTGTSASVSGLPIAGKTGSTDDNVDIWFSGYTTNYTIAVWSGYHESSTRSVPDTQISRQLFRNVMSELSVNIETADFEMPDSVVRVQVERGSNPAKLPSAYTPDSQIVTELFKRGYEPTQESEQFEQLDPVANLSAQYNEESNQIDVSWSYSGDEDVSFNINYGTNGSSGNDSSTSEQSFTISNVERGAVYTIEVTVANDNLTSESRQVDIQVPEENIEDETEEPEQEIEQPVVPDDPDDDPEQPDDNNGAEQPEEEEQEEDPEPEQEEEPESDNSEQDG</sequence>
<dbReference type="GO" id="GO:0009252">
    <property type="term" value="P:peptidoglycan biosynthetic process"/>
    <property type="evidence" value="ECO:0007669"/>
    <property type="project" value="UniProtKB-KW"/>
</dbReference>
<evidence type="ECO:0000256" key="2">
    <source>
        <dbReference type="ARBA" id="ARBA00007739"/>
    </source>
</evidence>
<keyword evidence="5" id="KW-0328">Glycosyltransferase</keyword>
<dbReference type="InterPro" id="IPR023346">
    <property type="entry name" value="Lysozyme-like_dom_sf"/>
</dbReference>
<keyword evidence="7" id="KW-0378">Hydrolase</keyword>
<evidence type="ECO:0000256" key="4">
    <source>
        <dbReference type="ARBA" id="ARBA00022670"/>
    </source>
</evidence>
<dbReference type="GO" id="GO:0008658">
    <property type="term" value="F:penicillin binding"/>
    <property type="evidence" value="ECO:0007669"/>
    <property type="project" value="InterPro"/>
</dbReference>
<evidence type="ECO:0000256" key="9">
    <source>
        <dbReference type="ARBA" id="ARBA00022984"/>
    </source>
</evidence>
<dbReference type="SMART" id="SM00060">
    <property type="entry name" value="FN3"/>
    <property type="match status" value="1"/>
</dbReference>
<dbReference type="PROSITE" id="PS50853">
    <property type="entry name" value="FN3"/>
    <property type="match status" value="1"/>
</dbReference>
<dbReference type="NCBIfam" id="TIGR02074">
    <property type="entry name" value="PBP_1a_fam"/>
    <property type="match status" value="1"/>
</dbReference>
<keyword evidence="10" id="KW-0511">Multifunctional enzyme</keyword>
<evidence type="ECO:0000259" key="16">
    <source>
        <dbReference type="PROSITE" id="PS50853"/>
    </source>
</evidence>
<feature type="compositionally biased region" description="Acidic residues" evidence="14">
    <location>
        <begin position="764"/>
        <end position="777"/>
    </location>
</feature>
<dbReference type="CDD" id="cd00063">
    <property type="entry name" value="FN3"/>
    <property type="match status" value="1"/>
</dbReference>